<dbReference type="AlphaFoldDB" id="A0A162U7J4"/>
<organism evidence="1 2">
    <name type="scientific">Phycomyces blakesleeanus (strain ATCC 8743b / DSM 1359 / FGSC 10004 / NBRC 33097 / NRRL 1555)</name>
    <dbReference type="NCBI Taxonomy" id="763407"/>
    <lineage>
        <taxon>Eukaryota</taxon>
        <taxon>Fungi</taxon>
        <taxon>Fungi incertae sedis</taxon>
        <taxon>Mucoromycota</taxon>
        <taxon>Mucoromycotina</taxon>
        <taxon>Mucoromycetes</taxon>
        <taxon>Mucorales</taxon>
        <taxon>Phycomycetaceae</taxon>
        <taxon>Phycomyces</taxon>
    </lineage>
</organism>
<dbReference type="InParanoid" id="A0A162U7J4"/>
<dbReference type="Proteomes" id="UP000077315">
    <property type="component" value="Unassembled WGS sequence"/>
</dbReference>
<name>A0A162U7J4_PHYB8</name>
<sequence length="264" mass="29870">MSSTIEQNFEECYCTKCIKNYNGYTLVSKRTAQRHGKKASLKDAIRSELAFILNTDVQRHVMNIDAESILVQESESVEVLACQSDLPILDISPMSVDYDIDVDFNDMDFEYESNENAKDTVDIDVEEVDTECSYENMFSNSSMPENPVHKFIATFTVLFASCYVVNKGTVVLIEFINKLLKIYKQDFQLPMSLPGLQHMTGFCELSKGIRRFVTCKNCHAIYKESQSVPPHYIFAKTGACAACNCELTKKSSSGALVPKRSFHY</sequence>
<proteinExistence type="predicted"/>
<dbReference type="OrthoDB" id="2267841at2759"/>
<dbReference type="VEuPathDB" id="FungiDB:PHYBLDRAFT_167511"/>
<keyword evidence="2" id="KW-1185">Reference proteome</keyword>
<dbReference type="RefSeq" id="XP_018292122.1">
    <property type="nucleotide sequence ID" value="XM_018435658.1"/>
</dbReference>
<dbReference type="EMBL" id="KV440979">
    <property type="protein sequence ID" value="OAD74082.1"/>
    <property type="molecule type" value="Genomic_DNA"/>
</dbReference>
<reference evidence="2" key="1">
    <citation type="submission" date="2015-06" db="EMBL/GenBank/DDBJ databases">
        <title>Expansion of signal transduction pathways in fungi by whole-genome duplication.</title>
        <authorList>
            <consortium name="DOE Joint Genome Institute"/>
            <person name="Corrochano L.M."/>
            <person name="Kuo A."/>
            <person name="Marcet-Houben M."/>
            <person name="Polaino S."/>
            <person name="Salamov A."/>
            <person name="Villalobos J.M."/>
            <person name="Alvarez M.I."/>
            <person name="Avalos J."/>
            <person name="Benito E.P."/>
            <person name="Benoit I."/>
            <person name="Burger G."/>
            <person name="Camino L.P."/>
            <person name="Canovas D."/>
            <person name="Cerda-Olmedo E."/>
            <person name="Cheng J.-F."/>
            <person name="Dominguez A."/>
            <person name="Elias M."/>
            <person name="Eslava A.P."/>
            <person name="Glaser F."/>
            <person name="Grimwood J."/>
            <person name="Gutierrez G."/>
            <person name="Heitman J."/>
            <person name="Henrissat B."/>
            <person name="Iturriaga E.A."/>
            <person name="Lang B.F."/>
            <person name="Lavin J.L."/>
            <person name="Lee S."/>
            <person name="Li W."/>
            <person name="Lindquist E."/>
            <person name="Lopez-Garcia S."/>
            <person name="Luque E.M."/>
            <person name="Marcos A.T."/>
            <person name="Martin J."/>
            <person name="McCluskey K."/>
            <person name="Medina H.R."/>
            <person name="Miralles-Duran A."/>
            <person name="Miyazaki A."/>
            <person name="Munoz-Torres E."/>
            <person name="Oguiza J.A."/>
            <person name="Ohm R."/>
            <person name="Olmedo M."/>
            <person name="Orejas M."/>
            <person name="Ortiz-Castellanos L."/>
            <person name="Pisabarro A.G."/>
            <person name="Rodriguez-Romero J."/>
            <person name="Ruiz-Herrera J."/>
            <person name="Ruiz-Vazquez R."/>
            <person name="Sanz C."/>
            <person name="Schackwitz W."/>
            <person name="Schmutz J."/>
            <person name="Shahriari M."/>
            <person name="Shelest E."/>
            <person name="Silva-Franco F."/>
            <person name="Soanes D."/>
            <person name="Syed K."/>
            <person name="Tagua V.G."/>
            <person name="Talbot N.J."/>
            <person name="Thon M."/>
            <person name="De vries R.P."/>
            <person name="Wiebenga A."/>
            <person name="Yadav J.S."/>
            <person name="Braun E.L."/>
            <person name="Baker S."/>
            <person name="Garre V."/>
            <person name="Horwitz B."/>
            <person name="Torres-Martinez S."/>
            <person name="Idnurm A."/>
            <person name="Herrera-Estrella A."/>
            <person name="Gabaldon T."/>
            <person name="Grigoriev I.V."/>
        </authorList>
    </citation>
    <scope>NUCLEOTIDE SEQUENCE [LARGE SCALE GENOMIC DNA]</scope>
    <source>
        <strain evidence="2">NRRL 1555(-)</strain>
    </source>
</reference>
<evidence type="ECO:0000313" key="2">
    <source>
        <dbReference type="Proteomes" id="UP000077315"/>
    </source>
</evidence>
<protein>
    <recommendedName>
        <fullName evidence="3">C2H2-type zinc finger transcription factor</fullName>
    </recommendedName>
</protein>
<accession>A0A162U7J4</accession>
<evidence type="ECO:0008006" key="3">
    <source>
        <dbReference type="Google" id="ProtNLM"/>
    </source>
</evidence>
<gene>
    <name evidence="1" type="ORF">PHYBLDRAFT_167511</name>
</gene>
<evidence type="ECO:0000313" key="1">
    <source>
        <dbReference type="EMBL" id="OAD74082.1"/>
    </source>
</evidence>
<dbReference type="GeneID" id="28996564"/>